<dbReference type="OrthoDB" id="639027at2759"/>
<dbReference type="FunFam" id="3.30.70.330:FF:000792">
    <property type="entry name" value="RNA-binding protein, putative"/>
    <property type="match status" value="1"/>
</dbReference>
<reference evidence="4 5" key="1">
    <citation type="submission" date="2013-02" db="EMBL/GenBank/DDBJ databases">
        <title>The Genome Annotation of Plasmodium falciparum Vietnam Oak-Knoll (FVO).</title>
        <authorList>
            <consortium name="The Broad Institute Genome Sequencing Platform"/>
            <consortium name="The Broad Institute Genome Sequencing Center for Infectious Disease"/>
            <person name="Neafsey D."/>
            <person name="Hoffman S."/>
            <person name="Volkman S."/>
            <person name="Rosenthal P."/>
            <person name="Walker B."/>
            <person name="Young S.K."/>
            <person name="Zeng Q."/>
            <person name="Gargeya S."/>
            <person name="Fitzgerald M."/>
            <person name="Haas B."/>
            <person name="Abouelleil A."/>
            <person name="Allen A.W."/>
            <person name="Alvarado L."/>
            <person name="Arachchi H.M."/>
            <person name="Berlin A.M."/>
            <person name="Chapman S.B."/>
            <person name="Gainer-Dewar J."/>
            <person name="Goldberg J."/>
            <person name="Griggs A."/>
            <person name="Gujja S."/>
            <person name="Hansen M."/>
            <person name="Howarth C."/>
            <person name="Imamovic A."/>
            <person name="Ireland A."/>
            <person name="Larimer J."/>
            <person name="McCowan C."/>
            <person name="Murphy C."/>
            <person name="Pearson M."/>
            <person name="Poon T.W."/>
            <person name="Priest M."/>
            <person name="Roberts A."/>
            <person name="Saif S."/>
            <person name="Shea T."/>
            <person name="Sisk P."/>
            <person name="Sykes S."/>
            <person name="Wortman J."/>
            <person name="Nusbaum C."/>
            <person name="Birren B."/>
        </authorList>
    </citation>
    <scope>NUCLEOTIDE SEQUENCE [LARGE SCALE GENOMIC DNA]</scope>
    <source>
        <strain evidence="5">Vietnam Oak-Knoll (FVO)</strain>
    </source>
</reference>
<dbReference type="Pfam" id="PF00076">
    <property type="entry name" value="RRM_1"/>
    <property type="match status" value="1"/>
</dbReference>
<dbReference type="InterPro" id="IPR012677">
    <property type="entry name" value="Nucleotide-bd_a/b_plait_sf"/>
</dbReference>
<dbReference type="AlphaFoldDB" id="A0A024UZE7"/>
<name>A0A024UZE7_PLAFA</name>
<dbReference type="EMBL" id="KI925150">
    <property type="protein sequence ID" value="ETW15976.1"/>
    <property type="molecule type" value="Genomic_DNA"/>
</dbReference>
<sequence length="599" mass="69691">MTDIQIQNQTSNFNTSKKEFENRFDDKALRNLCVKNIPKETKENELLEIFQPFGLIESIKLKVNKNVGPYAIYAHVLFSTPEEAKRCLKQMNGKILNGRALRIDYKRKKNPGDNPENINFNNYNNNKFHRKINRTNQFHNNRYNNNKRNIRNTNDGLMNDDMNSQYDSENSNLIDYEQMNKRPRIGNMNDMKSGNINSTIELNKLIKDYSEKKMLNQLPNDNTTNEAEQIIQTLLNNMMNNKPARIKLYLCDHLRTCAKHVFNRPSIYISNNNGMENSTNQNMYQNNNNNNNNNNNSNGESLLYNSSDKINNNDISLNNQDIFSLPQEKSIHNNKPNVSTNNNEYIWKGILSMKNKENLNIIGHALQGNVNIFLNAHITNIVISHRKRMKSIPQMEAIYYFEIENKQDENIFDSYKNYFNTKDRVGLVSTNENWHLYIIFPGSPIFNQFCNNNNLDNIFIGIVCYNPQIVDKRSALSFAGQNMDASNNYNQGDISGNNNIMKGGQDLYNNPNNTSFQMNSLNFNEKQNNNNNNNFNIGEMSNFNNQNKNHANSEYEQNIREEKNSTYKPMDDNTKEENKSDVPNWLNQFSSLAAYLVKK</sequence>
<dbReference type="SUPFAM" id="SSF54928">
    <property type="entry name" value="RNA-binding domain, RBD"/>
    <property type="match status" value="1"/>
</dbReference>
<feature type="domain" description="RRM" evidence="3">
    <location>
        <begin position="30"/>
        <end position="108"/>
    </location>
</feature>
<dbReference type="Gene3D" id="3.30.70.330">
    <property type="match status" value="1"/>
</dbReference>
<dbReference type="Proteomes" id="UP000030690">
    <property type="component" value="Unassembled WGS sequence"/>
</dbReference>
<evidence type="ECO:0000256" key="2">
    <source>
        <dbReference type="SAM" id="MobiDB-lite"/>
    </source>
</evidence>
<dbReference type="SMART" id="SM00360">
    <property type="entry name" value="RRM"/>
    <property type="match status" value="1"/>
</dbReference>
<evidence type="ECO:0000313" key="5">
    <source>
        <dbReference type="Proteomes" id="UP000030690"/>
    </source>
</evidence>
<accession>A0A024UZE7</accession>
<dbReference type="CDD" id="cd21546">
    <property type="entry name" value="SPOC_FPA-like"/>
    <property type="match status" value="1"/>
</dbReference>
<feature type="compositionally biased region" description="Low complexity" evidence="2">
    <location>
        <begin position="526"/>
        <end position="545"/>
    </location>
</feature>
<gene>
    <name evidence="4" type="ORF">PFFVO_05081</name>
</gene>
<dbReference type="GO" id="GO:0003729">
    <property type="term" value="F:mRNA binding"/>
    <property type="evidence" value="ECO:0007669"/>
    <property type="project" value="TreeGrafter"/>
</dbReference>
<feature type="region of interest" description="Disordered" evidence="2">
    <location>
        <begin position="526"/>
        <end position="582"/>
    </location>
</feature>
<organism evidence="4 5">
    <name type="scientific">Plasmodium falciparum Vietnam Oak-Knoll</name>
    <name type="common">FVO</name>
    <dbReference type="NCBI Taxonomy" id="1036723"/>
    <lineage>
        <taxon>Eukaryota</taxon>
        <taxon>Sar</taxon>
        <taxon>Alveolata</taxon>
        <taxon>Apicomplexa</taxon>
        <taxon>Aconoidasida</taxon>
        <taxon>Haemosporida</taxon>
        <taxon>Plasmodiidae</taxon>
        <taxon>Plasmodium</taxon>
        <taxon>Plasmodium (Laverania)</taxon>
    </lineage>
</organism>
<proteinExistence type="predicted"/>
<dbReference type="CDD" id="cd00590">
    <property type="entry name" value="RRM_SF"/>
    <property type="match status" value="1"/>
</dbReference>
<feature type="region of interest" description="Disordered" evidence="2">
    <location>
        <begin position="278"/>
        <end position="305"/>
    </location>
</feature>
<dbReference type="PANTHER" id="PTHR48031">
    <property type="entry name" value="SRA STEM-LOOP-INTERACTING RNA-BINDING PROTEIN, MITOCHONDRIAL"/>
    <property type="match status" value="1"/>
</dbReference>
<keyword evidence="1" id="KW-0694">RNA-binding</keyword>
<evidence type="ECO:0000256" key="1">
    <source>
        <dbReference type="PROSITE-ProRule" id="PRU00176"/>
    </source>
</evidence>
<feature type="compositionally biased region" description="Basic and acidic residues" evidence="2">
    <location>
        <begin position="551"/>
        <end position="580"/>
    </location>
</feature>
<dbReference type="InterPro" id="IPR035979">
    <property type="entry name" value="RBD_domain_sf"/>
</dbReference>
<dbReference type="Pfam" id="PF07744">
    <property type="entry name" value="SPOC"/>
    <property type="match status" value="1"/>
</dbReference>
<reference evidence="4 5" key="2">
    <citation type="submission" date="2013-02" db="EMBL/GenBank/DDBJ databases">
        <title>The Genome Sequence of Plasmodium falciparum Vietnam Oak-Knoll (FVO).</title>
        <authorList>
            <consortium name="The Broad Institute Genome Sequencing Platform"/>
            <consortium name="The Broad Institute Genome Sequencing Center for Infectious Disease"/>
            <person name="Neafsey D."/>
            <person name="Cheeseman I."/>
            <person name="Volkman S."/>
            <person name="Adams J."/>
            <person name="Walker B."/>
            <person name="Young S.K."/>
            <person name="Zeng Q."/>
            <person name="Gargeya S."/>
            <person name="Fitzgerald M."/>
            <person name="Haas B."/>
            <person name="Abouelleil A."/>
            <person name="Alvarado L."/>
            <person name="Arachchi H.M."/>
            <person name="Berlin A.M."/>
            <person name="Chapman S.B."/>
            <person name="Dewar J."/>
            <person name="Goldberg J."/>
            <person name="Griggs A."/>
            <person name="Gujja S."/>
            <person name="Hansen M."/>
            <person name="Howarth C."/>
            <person name="Imamovic A."/>
            <person name="Larimer J."/>
            <person name="McCowan C."/>
            <person name="Murphy C."/>
            <person name="Neiman D."/>
            <person name="Pearson M."/>
            <person name="Priest M."/>
            <person name="Roberts A."/>
            <person name="Saif S."/>
            <person name="Shea T."/>
            <person name="Sisk P."/>
            <person name="Sykes S."/>
            <person name="Wortman J."/>
            <person name="Nusbaum C."/>
            <person name="Birren B."/>
        </authorList>
    </citation>
    <scope>NUCLEOTIDE SEQUENCE [LARGE SCALE GENOMIC DNA]</scope>
    <source>
        <strain evidence="5">Vietnam Oak-Knoll (FVO)</strain>
    </source>
</reference>
<evidence type="ECO:0000313" key="4">
    <source>
        <dbReference type="EMBL" id="ETW15976.1"/>
    </source>
</evidence>
<protein>
    <recommendedName>
        <fullName evidence="3">RRM domain-containing protein</fullName>
    </recommendedName>
</protein>
<evidence type="ECO:0000259" key="3">
    <source>
        <dbReference type="PROSITE" id="PS50102"/>
    </source>
</evidence>
<dbReference type="PANTHER" id="PTHR48031:SF2">
    <property type="entry name" value="RNA-BINDING PROTEIN 4"/>
    <property type="match status" value="1"/>
</dbReference>
<dbReference type="PROSITE" id="PS50102">
    <property type="entry name" value="RRM"/>
    <property type="match status" value="1"/>
</dbReference>
<dbReference type="InterPro" id="IPR012921">
    <property type="entry name" value="SPOC_C"/>
</dbReference>
<dbReference type="InterPro" id="IPR000504">
    <property type="entry name" value="RRM_dom"/>
</dbReference>